<dbReference type="Proteomes" id="UP001549146">
    <property type="component" value="Unassembled WGS sequence"/>
</dbReference>
<evidence type="ECO:0000313" key="4">
    <source>
        <dbReference type="Proteomes" id="UP001549146"/>
    </source>
</evidence>
<keyword evidence="4" id="KW-1185">Reference proteome</keyword>
<reference evidence="3 4" key="1">
    <citation type="submission" date="2024-06" db="EMBL/GenBank/DDBJ databases">
        <title>Genomic Encyclopedia of Type Strains, Phase IV (KMG-IV): sequencing the most valuable type-strain genomes for metagenomic binning, comparative biology and taxonomic classification.</title>
        <authorList>
            <person name="Goeker M."/>
        </authorList>
    </citation>
    <scope>NUCLEOTIDE SEQUENCE [LARGE SCALE GENOMIC DNA]</scope>
    <source>
        <strain evidence="3 4">DSM 29388</strain>
    </source>
</reference>
<dbReference type="SUPFAM" id="SSF48452">
    <property type="entry name" value="TPR-like"/>
    <property type="match status" value="1"/>
</dbReference>
<accession>A0ABV2LQC0</accession>
<feature type="coiled-coil region" evidence="1">
    <location>
        <begin position="358"/>
        <end position="410"/>
    </location>
</feature>
<keyword evidence="2" id="KW-0472">Membrane</keyword>
<dbReference type="InterPro" id="IPR019734">
    <property type="entry name" value="TPR_rpt"/>
</dbReference>
<proteinExistence type="predicted"/>
<dbReference type="InterPro" id="IPR036388">
    <property type="entry name" value="WH-like_DNA-bd_sf"/>
</dbReference>
<dbReference type="Pfam" id="PF13424">
    <property type="entry name" value="TPR_12"/>
    <property type="match status" value="1"/>
</dbReference>
<keyword evidence="1" id="KW-0175">Coiled coil</keyword>
<sequence length="532" mass="62539">MLQSQTREETMDVLHQGIEELHKKNHEKSLELLTQVKKIAKTNDWYHELFLSYNNIGLNYYMMLDYGEALNQFLIAHKISIEHLEPKDEIIVLNSIAILYYKEKEYKSAESYFTKSYDIAVKHNSKKNIHLFAANVASIAAATEDIEKAEKYLEIAFEHLQEPEINYYIAQTIQAKIFSLKKQNKKAIELCLQELPKLTNPEHQPAKIGFLMLLAENYLEEKQYKKAIYYAELVGKDQYASMIEKLRSYQLLSDIYANSNELEKALQYKDSMFLAKDSIQQIKNGQVYENSRIKFELQNKEHELAVSQEKFQRERKIFIGALIASLILLLSIIIAIFNYLARLKQRKIIDLNNQKIMELELEKERNQKILLAKELEEQNTKSLLEKEKLKNELETKNRKLTAKALSLSARNELIEDVLKQLSHSSEVAKNTHLKKQFNDLKKHMKNETEWDEFFTHFEEVNQGFLKNLKDKHPDLNANDLRFVSYLYMNLTTKEIASLLNITIDACRKRKERISKKLNLDENAELFDYITSF</sequence>
<evidence type="ECO:0000313" key="3">
    <source>
        <dbReference type="EMBL" id="MET3730763.1"/>
    </source>
</evidence>
<comment type="caution">
    <text evidence="3">The sequence shown here is derived from an EMBL/GenBank/DDBJ whole genome shotgun (WGS) entry which is preliminary data.</text>
</comment>
<organism evidence="3 4">
    <name type="scientific">Moheibacter stercoris</name>
    <dbReference type="NCBI Taxonomy" id="1628251"/>
    <lineage>
        <taxon>Bacteria</taxon>
        <taxon>Pseudomonadati</taxon>
        <taxon>Bacteroidota</taxon>
        <taxon>Flavobacteriia</taxon>
        <taxon>Flavobacteriales</taxon>
        <taxon>Weeksellaceae</taxon>
        <taxon>Moheibacter</taxon>
    </lineage>
</organism>
<dbReference type="SUPFAM" id="SSF46894">
    <property type="entry name" value="C-terminal effector domain of the bipartite response regulators"/>
    <property type="match status" value="1"/>
</dbReference>
<dbReference type="EMBL" id="JBEPMO010000001">
    <property type="protein sequence ID" value="MET3730763.1"/>
    <property type="molecule type" value="Genomic_DNA"/>
</dbReference>
<dbReference type="RefSeq" id="WP_354506195.1">
    <property type="nucleotide sequence ID" value="NZ_JBEPMO010000001.1"/>
</dbReference>
<gene>
    <name evidence="3" type="ORF">ABID46_000315</name>
</gene>
<dbReference type="Gene3D" id="1.10.10.10">
    <property type="entry name" value="Winged helix-like DNA-binding domain superfamily/Winged helix DNA-binding domain"/>
    <property type="match status" value="1"/>
</dbReference>
<protein>
    <submittedName>
        <fullName evidence="3">Cytochrome c-type biogenesis protein CcmH/NrfG</fullName>
    </submittedName>
</protein>
<dbReference type="SMART" id="SM00028">
    <property type="entry name" value="TPR"/>
    <property type="match status" value="4"/>
</dbReference>
<dbReference type="InterPro" id="IPR011990">
    <property type="entry name" value="TPR-like_helical_dom_sf"/>
</dbReference>
<dbReference type="Gene3D" id="1.25.40.10">
    <property type="entry name" value="Tetratricopeptide repeat domain"/>
    <property type="match status" value="1"/>
</dbReference>
<keyword evidence="2" id="KW-1133">Transmembrane helix</keyword>
<feature type="transmembrane region" description="Helical" evidence="2">
    <location>
        <begin position="317"/>
        <end position="341"/>
    </location>
</feature>
<evidence type="ECO:0000256" key="2">
    <source>
        <dbReference type="SAM" id="Phobius"/>
    </source>
</evidence>
<name>A0ABV2LQC0_9FLAO</name>
<evidence type="ECO:0000256" key="1">
    <source>
        <dbReference type="SAM" id="Coils"/>
    </source>
</evidence>
<dbReference type="InterPro" id="IPR016032">
    <property type="entry name" value="Sig_transdc_resp-reg_C-effctor"/>
</dbReference>
<keyword evidence="2" id="KW-0812">Transmembrane</keyword>